<accession>A0A2G8L9X3</accession>
<proteinExistence type="predicted"/>
<dbReference type="OrthoDB" id="6123234at2759"/>
<sequence>MKITKFQTHHDHHNTIDVIIIATVTMDSKGTMPHEQRDPDPPVTNGSKETVGGVRAWSPGTAMKLQNFMEHTPSSASSNETTPSDELIHSSMEMTFKNIQETTKDHNSNKTSDDRENNLLEGDSVTLKEKIKESLHLELLKNTPNAIYDITEVHKMAPNPRPQDVSELSVVHGDGTSSDIATRKDEYVSDEKKSNQNQRTINEIKTSLEKKVRKLREERGVLEKTIQITQEGDVLFSQESFKSDILGRKEKLKRIISELRKKLEDQGKRLQGNYNTILAIQRNVLRCRSFTMKRKFITDSVVKESPF</sequence>
<dbReference type="Proteomes" id="UP000230750">
    <property type="component" value="Unassembled WGS sequence"/>
</dbReference>
<dbReference type="EMBL" id="MRZV01000155">
    <property type="protein sequence ID" value="PIK57052.1"/>
    <property type="molecule type" value="Genomic_DNA"/>
</dbReference>
<evidence type="ECO:0000256" key="2">
    <source>
        <dbReference type="SAM" id="MobiDB-lite"/>
    </source>
</evidence>
<feature type="region of interest" description="Disordered" evidence="2">
    <location>
        <begin position="159"/>
        <end position="179"/>
    </location>
</feature>
<comment type="caution">
    <text evidence="3">The sequence shown here is derived from an EMBL/GenBank/DDBJ whole genome shotgun (WGS) entry which is preliminary data.</text>
</comment>
<dbReference type="AlphaFoldDB" id="A0A2G8L9X3"/>
<evidence type="ECO:0000256" key="1">
    <source>
        <dbReference type="SAM" id="Coils"/>
    </source>
</evidence>
<evidence type="ECO:0000313" key="3">
    <source>
        <dbReference type="EMBL" id="PIK57052.1"/>
    </source>
</evidence>
<feature type="region of interest" description="Disordered" evidence="2">
    <location>
        <begin position="30"/>
        <end position="55"/>
    </location>
</feature>
<feature type="coiled-coil region" evidence="1">
    <location>
        <begin position="198"/>
        <end position="225"/>
    </location>
</feature>
<name>A0A2G8L9X3_STIJA</name>
<keyword evidence="1" id="KW-0175">Coiled coil</keyword>
<evidence type="ECO:0000313" key="4">
    <source>
        <dbReference type="Proteomes" id="UP000230750"/>
    </source>
</evidence>
<protein>
    <submittedName>
        <fullName evidence="3">Uncharacterized protein</fullName>
    </submittedName>
</protein>
<organism evidence="3 4">
    <name type="scientific">Stichopus japonicus</name>
    <name type="common">Sea cucumber</name>
    <dbReference type="NCBI Taxonomy" id="307972"/>
    <lineage>
        <taxon>Eukaryota</taxon>
        <taxon>Metazoa</taxon>
        <taxon>Echinodermata</taxon>
        <taxon>Eleutherozoa</taxon>
        <taxon>Echinozoa</taxon>
        <taxon>Holothuroidea</taxon>
        <taxon>Aspidochirotacea</taxon>
        <taxon>Aspidochirotida</taxon>
        <taxon>Stichopodidae</taxon>
        <taxon>Apostichopus</taxon>
    </lineage>
</organism>
<gene>
    <name evidence="3" type="ORF">BSL78_06048</name>
</gene>
<keyword evidence="4" id="KW-1185">Reference proteome</keyword>
<reference evidence="3 4" key="1">
    <citation type="journal article" date="2017" name="PLoS Biol.">
        <title>The sea cucumber genome provides insights into morphological evolution and visceral regeneration.</title>
        <authorList>
            <person name="Zhang X."/>
            <person name="Sun L."/>
            <person name="Yuan J."/>
            <person name="Sun Y."/>
            <person name="Gao Y."/>
            <person name="Zhang L."/>
            <person name="Li S."/>
            <person name="Dai H."/>
            <person name="Hamel J.F."/>
            <person name="Liu C."/>
            <person name="Yu Y."/>
            <person name="Liu S."/>
            <person name="Lin W."/>
            <person name="Guo K."/>
            <person name="Jin S."/>
            <person name="Xu P."/>
            <person name="Storey K.B."/>
            <person name="Huan P."/>
            <person name="Zhang T."/>
            <person name="Zhou Y."/>
            <person name="Zhang J."/>
            <person name="Lin C."/>
            <person name="Li X."/>
            <person name="Xing L."/>
            <person name="Huo D."/>
            <person name="Sun M."/>
            <person name="Wang L."/>
            <person name="Mercier A."/>
            <person name="Li F."/>
            <person name="Yang H."/>
            <person name="Xiang J."/>
        </authorList>
    </citation>
    <scope>NUCLEOTIDE SEQUENCE [LARGE SCALE GENOMIC DNA]</scope>
    <source>
        <strain evidence="3">Shaxun</strain>
        <tissue evidence="3">Muscle</tissue>
    </source>
</reference>